<dbReference type="GO" id="GO:0008483">
    <property type="term" value="F:transaminase activity"/>
    <property type="evidence" value="ECO:0007669"/>
    <property type="project" value="UniProtKB-KW"/>
</dbReference>
<dbReference type="InterPro" id="IPR015422">
    <property type="entry name" value="PyrdxlP-dep_Trfase_small"/>
</dbReference>
<dbReference type="RefSeq" id="WP_211861370.1">
    <property type="nucleotide sequence ID" value="NZ_JAAEDM010000013.1"/>
</dbReference>
<feature type="domain" description="Aminotransferase class V" evidence="2">
    <location>
        <begin position="55"/>
        <end position="359"/>
    </location>
</feature>
<name>A0A9X9WV17_9PROT</name>
<organism evidence="3 4">
    <name type="scientific">Neoroseomonas soli</name>
    <dbReference type="NCBI Taxonomy" id="1081025"/>
    <lineage>
        <taxon>Bacteria</taxon>
        <taxon>Pseudomonadati</taxon>
        <taxon>Pseudomonadota</taxon>
        <taxon>Alphaproteobacteria</taxon>
        <taxon>Acetobacterales</taxon>
        <taxon>Acetobacteraceae</taxon>
        <taxon>Neoroseomonas</taxon>
    </lineage>
</organism>
<keyword evidence="3" id="KW-0808">Transferase</keyword>
<dbReference type="Gene3D" id="3.40.640.10">
    <property type="entry name" value="Type I PLP-dependent aspartate aminotransferase-like (Major domain)"/>
    <property type="match status" value="1"/>
</dbReference>
<dbReference type="InterPro" id="IPR015424">
    <property type="entry name" value="PyrdxlP-dep_Trfase"/>
</dbReference>
<dbReference type="PANTHER" id="PTHR43586">
    <property type="entry name" value="CYSTEINE DESULFURASE"/>
    <property type="match status" value="1"/>
</dbReference>
<keyword evidence="3" id="KW-0032">Aminotransferase</keyword>
<keyword evidence="4" id="KW-1185">Reference proteome</keyword>
<dbReference type="Gene3D" id="3.90.1150.10">
    <property type="entry name" value="Aspartate Aminotransferase, domain 1"/>
    <property type="match status" value="1"/>
</dbReference>
<evidence type="ECO:0000313" key="3">
    <source>
        <dbReference type="EMBL" id="MBR0670996.1"/>
    </source>
</evidence>
<sequence>MTLAPLFDPADFRIPPGIAHVCAAGETPFLRRHDAAFSAYADDKSAGSPGRTRQEARLAAARAGAARLFGVEAGDIGFVSSVAEGVSMVVESLDWRPGDNVVVDPDEYPSVVAPITLQSRPEVTLRFARMAEPAAVAAAVDERTRMIAVSAVSFLTAARHDLTALRATADRAGALLVVDFTQAAGWMPIRADVADFAFSSCYKWVLGCTGVAIGYWNRERQAGWAPSTAGWHSIASMARPDWSQRPALLPDAARFTRGNPAHLGLYILDGALDYLAGHGIEAIQRHVQTLTVAMLERLREADIPSTTPPDPRHHGASVCVQSPHASAIVAGMERRGVFAWNGRGRVRVSFHGYNGAEDMNRATDALIAEWRAASTQEETTTCA</sequence>
<reference evidence="3" key="2">
    <citation type="journal article" date="2021" name="Syst. Appl. Microbiol.">
        <title>Roseomonas hellenica sp. nov., isolated from roots of wild-growing Alkanna tinctoria.</title>
        <authorList>
            <person name="Rat A."/>
            <person name="Naranjo H.D."/>
            <person name="Lebbe L."/>
            <person name="Cnockaert M."/>
            <person name="Krigas N."/>
            <person name="Grigoriadou K."/>
            <person name="Maloupa E."/>
            <person name="Willems A."/>
        </authorList>
    </citation>
    <scope>NUCLEOTIDE SEQUENCE</scope>
    <source>
        <strain evidence="3">LMG 31231</strain>
    </source>
</reference>
<dbReference type="PANTHER" id="PTHR43586:SF15">
    <property type="entry name" value="BLR3095 PROTEIN"/>
    <property type="match status" value="1"/>
</dbReference>
<accession>A0A9X9WV17</accession>
<evidence type="ECO:0000256" key="1">
    <source>
        <dbReference type="ARBA" id="ARBA00022898"/>
    </source>
</evidence>
<dbReference type="SUPFAM" id="SSF53383">
    <property type="entry name" value="PLP-dependent transferases"/>
    <property type="match status" value="1"/>
</dbReference>
<protein>
    <submittedName>
        <fullName evidence="3">Aminotransferase class V-fold PLP-dependent enzyme</fullName>
    </submittedName>
</protein>
<comment type="caution">
    <text evidence="3">The sequence shown here is derived from an EMBL/GenBank/DDBJ whole genome shotgun (WGS) entry which is preliminary data.</text>
</comment>
<evidence type="ECO:0000259" key="2">
    <source>
        <dbReference type="Pfam" id="PF00266"/>
    </source>
</evidence>
<proteinExistence type="predicted"/>
<evidence type="ECO:0000313" key="4">
    <source>
        <dbReference type="Proteomes" id="UP001138751"/>
    </source>
</evidence>
<dbReference type="Pfam" id="PF00266">
    <property type="entry name" value="Aminotran_5"/>
    <property type="match status" value="1"/>
</dbReference>
<reference evidence="3" key="1">
    <citation type="submission" date="2020-01" db="EMBL/GenBank/DDBJ databases">
        <authorList>
            <person name="Rat A."/>
        </authorList>
    </citation>
    <scope>NUCLEOTIDE SEQUENCE</scope>
    <source>
        <strain evidence="3">LMG 31231</strain>
    </source>
</reference>
<dbReference type="Proteomes" id="UP001138751">
    <property type="component" value="Unassembled WGS sequence"/>
</dbReference>
<dbReference type="InterPro" id="IPR000192">
    <property type="entry name" value="Aminotrans_V_dom"/>
</dbReference>
<dbReference type="EMBL" id="JAAEDM010000013">
    <property type="protein sequence ID" value="MBR0670996.1"/>
    <property type="molecule type" value="Genomic_DNA"/>
</dbReference>
<gene>
    <name evidence="3" type="ORF">GXW76_07410</name>
</gene>
<keyword evidence="1" id="KW-0663">Pyridoxal phosphate</keyword>
<dbReference type="AlphaFoldDB" id="A0A9X9WV17"/>
<dbReference type="InterPro" id="IPR015421">
    <property type="entry name" value="PyrdxlP-dep_Trfase_major"/>
</dbReference>